<dbReference type="SUPFAM" id="SSF100895">
    <property type="entry name" value="Kazal-type serine protease inhibitors"/>
    <property type="match status" value="1"/>
</dbReference>
<evidence type="ECO:0000313" key="2">
    <source>
        <dbReference type="EMBL" id="PIP23280.1"/>
    </source>
</evidence>
<dbReference type="Pfam" id="PF00050">
    <property type="entry name" value="Kazal_1"/>
    <property type="match status" value="1"/>
</dbReference>
<accession>A0A2G9YVN2</accession>
<proteinExistence type="predicted"/>
<evidence type="ECO:0000313" key="3">
    <source>
        <dbReference type="Proteomes" id="UP000230273"/>
    </source>
</evidence>
<dbReference type="CDD" id="cd00104">
    <property type="entry name" value="KAZAL_FS"/>
    <property type="match status" value="1"/>
</dbReference>
<dbReference type="AlphaFoldDB" id="A0A2G9YVN2"/>
<dbReference type="InterPro" id="IPR002350">
    <property type="entry name" value="Kazal_dom"/>
</dbReference>
<name>A0A2G9YVN2_9BACT</name>
<feature type="domain" description="Kazal-like" evidence="1">
    <location>
        <begin position="42"/>
        <end position="79"/>
    </location>
</feature>
<gene>
    <name evidence="2" type="ORF">COX36_04145</name>
</gene>
<dbReference type="Gene3D" id="3.30.60.30">
    <property type="match status" value="1"/>
</dbReference>
<reference evidence="2 3" key="1">
    <citation type="submission" date="2017-09" db="EMBL/GenBank/DDBJ databases">
        <title>Depth-based differentiation of microbial function through sediment-hosted aquifers and enrichment of novel symbionts in the deep terrestrial subsurface.</title>
        <authorList>
            <person name="Probst A.J."/>
            <person name="Ladd B."/>
            <person name="Jarett J.K."/>
            <person name="Geller-Mcgrath D.E."/>
            <person name="Sieber C.M."/>
            <person name="Emerson J.B."/>
            <person name="Anantharaman K."/>
            <person name="Thomas B.C."/>
            <person name="Malmstrom R."/>
            <person name="Stieglmeier M."/>
            <person name="Klingl A."/>
            <person name="Woyke T."/>
            <person name="Ryan C.M."/>
            <person name="Banfield J.F."/>
        </authorList>
    </citation>
    <scope>NUCLEOTIDE SEQUENCE [LARGE SCALE GENOMIC DNA]</scope>
    <source>
        <strain evidence="2">CG23_combo_of_CG06-09_8_20_14_all_38_19</strain>
    </source>
</reference>
<sequence>MAKIIKIILFLILLGAIIFAFIQREKVITLIKGLLGEKEEIACTADWNPVCGVDNKTYSNECFAKAAKVQVAFKGECAPNITPQINNEVFCDKNEDCACGKHKVTGDCFFGNKSYVNTSQQCPDFCSGIAGHLTIICVNNKCEQVVR</sequence>
<comment type="caution">
    <text evidence="2">The sequence shown here is derived from an EMBL/GenBank/DDBJ whole genome shotgun (WGS) entry which is preliminary data.</text>
</comment>
<dbReference type="InterPro" id="IPR036058">
    <property type="entry name" value="Kazal_dom_sf"/>
</dbReference>
<dbReference type="PROSITE" id="PS51465">
    <property type="entry name" value="KAZAL_2"/>
    <property type="match status" value="1"/>
</dbReference>
<dbReference type="SMART" id="SM00280">
    <property type="entry name" value="KAZAL"/>
    <property type="match status" value="1"/>
</dbReference>
<protein>
    <recommendedName>
        <fullName evidence="1">Kazal-like domain-containing protein</fullName>
    </recommendedName>
</protein>
<evidence type="ECO:0000259" key="1">
    <source>
        <dbReference type="PROSITE" id="PS51465"/>
    </source>
</evidence>
<dbReference type="EMBL" id="PCRP01000067">
    <property type="protein sequence ID" value="PIP23280.1"/>
    <property type="molecule type" value="Genomic_DNA"/>
</dbReference>
<organism evidence="2 3">
    <name type="scientific">Candidatus Nealsonbacteria bacterium CG23_combo_of_CG06-09_8_20_14_all_38_19</name>
    <dbReference type="NCBI Taxonomy" id="1974721"/>
    <lineage>
        <taxon>Bacteria</taxon>
        <taxon>Candidatus Nealsoniibacteriota</taxon>
    </lineage>
</organism>
<dbReference type="Proteomes" id="UP000230273">
    <property type="component" value="Unassembled WGS sequence"/>
</dbReference>